<evidence type="ECO:0000313" key="3">
    <source>
        <dbReference type="Proteomes" id="UP001597307"/>
    </source>
</evidence>
<keyword evidence="3" id="KW-1185">Reference proteome</keyword>
<dbReference type="SUPFAM" id="SSF56300">
    <property type="entry name" value="Metallo-dependent phosphatases"/>
    <property type="match status" value="1"/>
</dbReference>
<protein>
    <submittedName>
        <fullName evidence="2">Metallophosphoesterase</fullName>
    </submittedName>
</protein>
<gene>
    <name evidence="2" type="ORF">ACFSFX_13480</name>
</gene>
<dbReference type="Proteomes" id="UP001597307">
    <property type="component" value="Unassembled WGS sequence"/>
</dbReference>
<name>A0ABW4QA87_9MICC</name>
<dbReference type="InterPro" id="IPR029052">
    <property type="entry name" value="Metallo-depent_PP-like"/>
</dbReference>
<dbReference type="RefSeq" id="WP_377959664.1">
    <property type="nucleotide sequence ID" value="NZ_BAAAIJ010000051.1"/>
</dbReference>
<dbReference type="Pfam" id="PF00149">
    <property type="entry name" value="Metallophos"/>
    <property type="match status" value="1"/>
</dbReference>
<proteinExistence type="predicted"/>
<evidence type="ECO:0000259" key="1">
    <source>
        <dbReference type="Pfam" id="PF00149"/>
    </source>
</evidence>
<feature type="domain" description="Calcineurin-like phosphoesterase" evidence="1">
    <location>
        <begin position="7"/>
        <end position="85"/>
    </location>
</feature>
<reference evidence="3" key="1">
    <citation type="journal article" date="2019" name="Int. J. Syst. Evol. Microbiol.">
        <title>The Global Catalogue of Microorganisms (GCM) 10K type strain sequencing project: providing services to taxonomists for standard genome sequencing and annotation.</title>
        <authorList>
            <consortium name="The Broad Institute Genomics Platform"/>
            <consortium name="The Broad Institute Genome Sequencing Center for Infectious Disease"/>
            <person name="Wu L."/>
            <person name="Ma J."/>
        </authorList>
    </citation>
    <scope>NUCLEOTIDE SEQUENCE [LARGE SCALE GENOMIC DNA]</scope>
    <source>
        <strain evidence="3">JCM 11496</strain>
    </source>
</reference>
<accession>A0ABW4QA87</accession>
<organism evidence="2 3">
    <name type="scientific">Arthrobacter flavus</name>
    <dbReference type="NCBI Taxonomy" id="95172"/>
    <lineage>
        <taxon>Bacteria</taxon>
        <taxon>Bacillati</taxon>
        <taxon>Actinomycetota</taxon>
        <taxon>Actinomycetes</taxon>
        <taxon>Micrococcales</taxon>
        <taxon>Micrococcaceae</taxon>
        <taxon>Arthrobacter</taxon>
    </lineage>
</organism>
<sequence>MTADPSPIAIYGDWHGHLGWALGSLDSAAKAGVRTLIHVGDLGLDFPGRNRGRFEKRLNQTLVDLGQTLVVSVGNHDNHDSVAKLKVEDDGLATFRSNIRILPRGGRTGWVPV</sequence>
<evidence type="ECO:0000313" key="2">
    <source>
        <dbReference type="EMBL" id="MFD1847600.1"/>
    </source>
</evidence>
<dbReference type="EMBL" id="JBHUGA010000060">
    <property type="protein sequence ID" value="MFD1847600.1"/>
    <property type="molecule type" value="Genomic_DNA"/>
</dbReference>
<comment type="caution">
    <text evidence="2">The sequence shown here is derived from an EMBL/GenBank/DDBJ whole genome shotgun (WGS) entry which is preliminary data.</text>
</comment>
<dbReference type="InterPro" id="IPR004843">
    <property type="entry name" value="Calcineurin-like_PHP"/>
</dbReference>